<evidence type="ECO:0000256" key="2">
    <source>
        <dbReference type="ARBA" id="ARBA00022475"/>
    </source>
</evidence>
<keyword evidence="10" id="KW-1185">Reference proteome</keyword>
<dbReference type="GO" id="GO:0008643">
    <property type="term" value="P:carbohydrate transport"/>
    <property type="evidence" value="ECO:0007669"/>
    <property type="project" value="InterPro"/>
</dbReference>
<dbReference type="PANTHER" id="PTHR43875">
    <property type="entry name" value="MALTODEXTRIN IMPORT ATP-BINDING PROTEIN MSMX"/>
    <property type="match status" value="1"/>
</dbReference>
<dbReference type="PANTHER" id="PTHR43875:SF15">
    <property type="entry name" value="TREHALOSE IMPORT ATP-BINDING PROTEIN SUGC"/>
    <property type="match status" value="1"/>
</dbReference>
<dbReference type="SUPFAM" id="SSF50331">
    <property type="entry name" value="MOP-like"/>
    <property type="match status" value="1"/>
</dbReference>
<dbReference type="InterPro" id="IPR015855">
    <property type="entry name" value="ABC_transpr_MalK-like"/>
</dbReference>
<dbReference type="InterPro" id="IPR027417">
    <property type="entry name" value="P-loop_NTPase"/>
</dbReference>
<evidence type="ECO:0000259" key="7">
    <source>
        <dbReference type="PROSITE" id="PS50893"/>
    </source>
</evidence>
<reference evidence="8 11" key="2">
    <citation type="submission" date="2020-08" db="EMBL/GenBank/DDBJ databases">
        <title>Sequencing the genomes of 1000 actinobacteria strains.</title>
        <authorList>
            <person name="Klenk H.-P."/>
        </authorList>
    </citation>
    <scope>NUCLEOTIDE SEQUENCE [LARGE SCALE GENOMIC DNA]</scope>
    <source>
        <strain evidence="8 11">DSM 15626</strain>
    </source>
</reference>
<evidence type="ECO:0000256" key="3">
    <source>
        <dbReference type="ARBA" id="ARBA00022741"/>
    </source>
</evidence>
<dbReference type="PROSITE" id="PS50893">
    <property type="entry name" value="ABC_TRANSPORTER_2"/>
    <property type="match status" value="1"/>
</dbReference>
<evidence type="ECO:0000256" key="1">
    <source>
        <dbReference type="ARBA" id="ARBA00022448"/>
    </source>
</evidence>
<dbReference type="Gene3D" id="2.40.50.100">
    <property type="match status" value="1"/>
</dbReference>
<dbReference type="Proteomes" id="UP000534306">
    <property type="component" value="Unassembled WGS sequence"/>
</dbReference>
<gene>
    <name evidence="8" type="ORF">HNR71_003782</name>
    <name evidence="9" type="ORF">HPO96_03290</name>
</gene>
<dbReference type="CDD" id="cd03301">
    <property type="entry name" value="ABC_MalK_N"/>
    <property type="match status" value="1"/>
</dbReference>
<dbReference type="SUPFAM" id="SSF52540">
    <property type="entry name" value="P-loop containing nucleoside triphosphate hydrolases"/>
    <property type="match status" value="1"/>
</dbReference>
<dbReference type="InterPro" id="IPR013611">
    <property type="entry name" value="Transp-assoc_OB_typ2"/>
</dbReference>
<comment type="caution">
    <text evidence="9">The sequence shown here is derived from an EMBL/GenBank/DDBJ whole genome shotgun (WGS) entry which is preliminary data.</text>
</comment>
<keyword evidence="3" id="KW-0547">Nucleotide-binding</keyword>
<dbReference type="GO" id="GO:0055052">
    <property type="term" value="C:ATP-binding cassette (ABC) transporter complex, substrate-binding subunit-containing"/>
    <property type="evidence" value="ECO:0007669"/>
    <property type="project" value="TreeGrafter"/>
</dbReference>
<evidence type="ECO:0000313" key="9">
    <source>
        <dbReference type="EMBL" id="NOL39261.1"/>
    </source>
</evidence>
<protein>
    <submittedName>
        <fullName evidence="9">ABC transporter ATP-binding protein</fullName>
    </submittedName>
    <submittedName>
        <fullName evidence="8">Multiple sugar transport system ATP-binding protein</fullName>
    </submittedName>
</protein>
<dbReference type="Pfam" id="PF08402">
    <property type="entry name" value="TOBE_2"/>
    <property type="match status" value="1"/>
</dbReference>
<dbReference type="GO" id="GO:0005524">
    <property type="term" value="F:ATP binding"/>
    <property type="evidence" value="ECO:0007669"/>
    <property type="project" value="UniProtKB-KW"/>
</dbReference>
<dbReference type="InterPro" id="IPR003439">
    <property type="entry name" value="ABC_transporter-like_ATP-bd"/>
</dbReference>
<dbReference type="InterPro" id="IPR003593">
    <property type="entry name" value="AAA+_ATPase"/>
</dbReference>
<feature type="domain" description="ABC transporter" evidence="7">
    <location>
        <begin position="4"/>
        <end position="234"/>
    </location>
</feature>
<evidence type="ECO:0000256" key="5">
    <source>
        <dbReference type="ARBA" id="ARBA00022967"/>
    </source>
</evidence>
<accession>A0A7Y4NXB0</accession>
<name>A0A7Y4NXB0_9ACTN</name>
<keyword evidence="4 9" id="KW-0067">ATP-binding</keyword>
<keyword evidence="5" id="KW-1278">Translocase</keyword>
<dbReference type="RefSeq" id="WP_171670860.1">
    <property type="nucleotide sequence ID" value="NZ_BAAAGT010000003.1"/>
</dbReference>
<dbReference type="AlphaFoldDB" id="A0A7Y4NXB0"/>
<keyword evidence="2" id="KW-1003">Cell membrane</keyword>
<sequence length="362" mass="39823">MAEVRLENVTKSFGGKTVVDDLNLTIRDQEFLTLVGPSGCGKSTTLRMICGLERATSGNVFFDGKPVSWLPANKRDVAMVFQSYALYPHKTVRQNIGFALKMMRVPKATIDEQVLEAARTLDIEDLLDRKPRELSGGQRQRVALGRAIVRDAGAYLLDEPLSNLDAQLRVLMRAEIKRLHVDVARTFIYVTHDQVEAMTMSDRIAVLRDGVIQQCATPEEIYERPANRFVASFMGSPPMNFVTGALADVDGVRMFRSTALSQPIAVSDGQPADVVLGVRPEDVALSPTPVEGYRQGRVFVSEPLGPDVLVTVRIEDELLKARVPTPFRLGHDAPVYVGLNPERLHLFSAADGTALQAPRDAA</sequence>
<dbReference type="Proteomes" id="UP000553957">
    <property type="component" value="Unassembled WGS sequence"/>
</dbReference>
<reference evidence="9 10" key="1">
    <citation type="submission" date="2020-05" db="EMBL/GenBank/DDBJ databases">
        <title>Genome sequence of Kribbella sandramycini ATCC 39419.</title>
        <authorList>
            <person name="Maclea K.S."/>
            <person name="Fair J.L."/>
        </authorList>
    </citation>
    <scope>NUCLEOTIDE SEQUENCE [LARGE SCALE GENOMIC DNA]</scope>
    <source>
        <strain evidence="9 10">ATCC 39419</strain>
    </source>
</reference>
<dbReference type="Gene3D" id="2.40.50.140">
    <property type="entry name" value="Nucleic acid-binding proteins"/>
    <property type="match status" value="1"/>
</dbReference>
<evidence type="ECO:0000313" key="8">
    <source>
        <dbReference type="EMBL" id="MBB6568145.1"/>
    </source>
</evidence>
<dbReference type="InterPro" id="IPR008995">
    <property type="entry name" value="Mo/tungstate-bd_C_term_dom"/>
</dbReference>
<dbReference type="Pfam" id="PF00005">
    <property type="entry name" value="ABC_tran"/>
    <property type="match status" value="1"/>
</dbReference>
<evidence type="ECO:0000256" key="6">
    <source>
        <dbReference type="ARBA" id="ARBA00023136"/>
    </source>
</evidence>
<evidence type="ECO:0000256" key="4">
    <source>
        <dbReference type="ARBA" id="ARBA00022840"/>
    </source>
</evidence>
<dbReference type="EMBL" id="JABJRC010000001">
    <property type="protein sequence ID" value="NOL39261.1"/>
    <property type="molecule type" value="Genomic_DNA"/>
</dbReference>
<dbReference type="InterPro" id="IPR012340">
    <property type="entry name" value="NA-bd_OB-fold"/>
</dbReference>
<evidence type="ECO:0000313" key="11">
    <source>
        <dbReference type="Proteomes" id="UP000553957"/>
    </source>
</evidence>
<evidence type="ECO:0000313" key="10">
    <source>
        <dbReference type="Proteomes" id="UP000534306"/>
    </source>
</evidence>
<keyword evidence="1" id="KW-0813">Transport</keyword>
<dbReference type="Gene3D" id="3.40.50.300">
    <property type="entry name" value="P-loop containing nucleotide triphosphate hydrolases"/>
    <property type="match status" value="1"/>
</dbReference>
<organism evidence="9 10">
    <name type="scientific">Kribbella sandramycini</name>
    <dbReference type="NCBI Taxonomy" id="60450"/>
    <lineage>
        <taxon>Bacteria</taxon>
        <taxon>Bacillati</taxon>
        <taxon>Actinomycetota</taxon>
        <taxon>Actinomycetes</taxon>
        <taxon>Propionibacteriales</taxon>
        <taxon>Kribbellaceae</taxon>
        <taxon>Kribbella</taxon>
    </lineage>
</organism>
<keyword evidence="6" id="KW-0472">Membrane</keyword>
<dbReference type="GO" id="GO:0140359">
    <property type="term" value="F:ABC-type transporter activity"/>
    <property type="evidence" value="ECO:0007669"/>
    <property type="project" value="InterPro"/>
</dbReference>
<dbReference type="SMART" id="SM00382">
    <property type="entry name" value="AAA"/>
    <property type="match status" value="1"/>
</dbReference>
<dbReference type="FunFam" id="3.40.50.300:FF:000042">
    <property type="entry name" value="Maltose/maltodextrin ABC transporter, ATP-binding protein"/>
    <property type="match status" value="1"/>
</dbReference>
<proteinExistence type="predicted"/>
<dbReference type="InterPro" id="IPR047641">
    <property type="entry name" value="ABC_transpr_MalK/UgpC-like"/>
</dbReference>
<dbReference type="EMBL" id="JACHKF010000001">
    <property type="protein sequence ID" value="MBB6568145.1"/>
    <property type="molecule type" value="Genomic_DNA"/>
</dbReference>
<dbReference type="InterPro" id="IPR017871">
    <property type="entry name" value="ABC_transporter-like_CS"/>
</dbReference>
<dbReference type="PROSITE" id="PS00211">
    <property type="entry name" value="ABC_TRANSPORTER_1"/>
    <property type="match status" value="1"/>
</dbReference>
<keyword evidence="8" id="KW-0762">Sugar transport</keyword>
<dbReference type="GO" id="GO:0016887">
    <property type="term" value="F:ATP hydrolysis activity"/>
    <property type="evidence" value="ECO:0007669"/>
    <property type="project" value="InterPro"/>
</dbReference>